<name>A0ABV8JF24_9BACL</name>
<dbReference type="GO" id="GO:0034220">
    <property type="term" value="P:monoatomic ion transmembrane transport"/>
    <property type="evidence" value="ECO:0007669"/>
    <property type="project" value="UniProtKB-KW"/>
</dbReference>
<evidence type="ECO:0000256" key="5">
    <source>
        <dbReference type="ARBA" id="ARBA00023065"/>
    </source>
</evidence>
<feature type="transmembrane region" description="Helical" evidence="9">
    <location>
        <begin position="56"/>
        <end position="75"/>
    </location>
</feature>
<dbReference type="Gene3D" id="1.10.287.70">
    <property type="match status" value="1"/>
</dbReference>
<keyword evidence="6 9" id="KW-0472">Membrane</keyword>
<evidence type="ECO:0000259" key="10">
    <source>
        <dbReference type="Pfam" id="PF07885"/>
    </source>
</evidence>
<keyword evidence="4 9" id="KW-1133">Transmembrane helix</keyword>
<dbReference type="InterPro" id="IPR028325">
    <property type="entry name" value="VG_K_chnl"/>
</dbReference>
<dbReference type="EMBL" id="JBHSAP010000015">
    <property type="protein sequence ID" value="MFC4077522.1"/>
    <property type="molecule type" value="Genomic_DNA"/>
</dbReference>
<evidence type="ECO:0000256" key="3">
    <source>
        <dbReference type="ARBA" id="ARBA00022692"/>
    </source>
</evidence>
<dbReference type="Gene3D" id="1.20.120.350">
    <property type="entry name" value="Voltage-gated potassium channels. Chain C"/>
    <property type="match status" value="1"/>
</dbReference>
<keyword evidence="2" id="KW-0813">Transport</keyword>
<reference evidence="12" key="1">
    <citation type="journal article" date="2019" name="Int. J. Syst. Evol. Microbiol.">
        <title>The Global Catalogue of Microorganisms (GCM) 10K type strain sequencing project: providing services to taxonomists for standard genome sequencing and annotation.</title>
        <authorList>
            <consortium name="The Broad Institute Genomics Platform"/>
            <consortium name="The Broad Institute Genome Sequencing Center for Infectious Disease"/>
            <person name="Wu L."/>
            <person name="Ma J."/>
        </authorList>
    </citation>
    <scope>NUCLEOTIDE SEQUENCE [LARGE SCALE GENOMIC DNA]</scope>
    <source>
        <strain evidence="12">IBRC-M 10813</strain>
    </source>
</reference>
<organism evidence="11 12">
    <name type="scientific">Salinithrix halophila</name>
    <dbReference type="NCBI Taxonomy" id="1485204"/>
    <lineage>
        <taxon>Bacteria</taxon>
        <taxon>Bacillati</taxon>
        <taxon>Bacillota</taxon>
        <taxon>Bacilli</taxon>
        <taxon>Bacillales</taxon>
        <taxon>Thermoactinomycetaceae</taxon>
        <taxon>Salinithrix</taxon>
    </lineage>
</organism>
<dbReference type="PANTHER" id="PTHR11537:SF254">
    <property type="entry name" value="POTASSIUM VOLTAGE-GATED CHANNEL PROTEIN SHAB"/>
    <property type="match status" value="1"/>
</dbReference>
<dbReference type="Pfam" id="PF07885">
    <property type="entry name" value="Ion_trans_2"/>
    <property type="match status" value="1"/>
</dbReference>
<proteinExistence type="predicted"/>
<dbReference type="PANTHER" id="PTHR11537">
    <property type="entry name" value="VOLTAGE-GATED POTASSIUM CHANNEL"/>
    <property type="match status" value="1"/>
</dbReference>
<feature type="transmembrane region" description="Helical" evidence="9">
    <location>
        <begin position="190"/>
        <end position="212"/>
    </location>
</feature>
<dbReference type="InterPro" id="IPR013099">
    <property type="entry name" value="K_chnl_dom"/>
</dbReference>
<evidence type="ECO:0000256" key="2">
    <source>
        <dbReference type="ARBA" id="ARBA00022448"/>
    </source>
</evidence>
<comment type="caution">
    <text evidence="11">The sequence shown here is derived from an EMBL/GenBank/DDBJ whole genome shotgun (WGS) entry which is preliminary data.</text>
</comment>
<feature type="domain" description="Potassium channel" evidence="10">
    <location>
        <begin position="138"/>
        <end position="214"/>
    </location>
</feature>
<feature type="transmembrane region" description="Helical" evidence="9">
    <location>
        <begin position="131"/>
        <end position="153"/>
    </location>
</feature>
<keyword evidence="5" id="KW-0406">Ion transport</keyword>
<evidence type="ECO:0000256" key="7">
    <source>
        <dbReference type="ARBA" id="ARBA00023303"/>
    </source>
</evidence>
<keyword evidence="7 11" id="KW-0407">Ion channel</keyword>
<feature type="transmembrane region" description="Helical" evidence="9">
    <location>
        <begin position="165"/>
        <end position="184"/>
    </location>
</feature>
<evidence type="ECO:0000256" key="8">
    <source>
        <dbReference type="SAM" id="MobiDB-lite"/>
    </source>
</evidence>
<evidence type="ECO:0000256" key="1">
    <source>
        <dbReference type="ARBA" id="ARBA00004141"/>
    </source>
</evidence>
<dbReference type="SUPFAM" id="SSF81324">
    <property type="entry name" value="Voltage-gated potassium channels"/>
    <property type="match status" value="1"/>
</dbReference>
<gene>
    <name evidence="11" type="ORF">ACFOUO_11990</name>
</gene>
<keyword evidence="3 9" id="KW-0812">Transmembrane</keyword>
<dbReference type="InterPro" id="IPR027359">
    <property type="entry name" value="Volt_channel_dom_sf"/>
</dbReference>
<sequence>MKVDLKSLYRKSAYRLQMAYELFIVFITFSYTILLISEAMDTLENHSWFTEERLIWIDRMLLTWFWLEYLIRLCFNKDKFAFIRRNWIDILAMIPLESYFRALRLLRVVRLLRLVRMSSFLWGFLRARQIQVSFGIALLIILWGAGGVYLLELQRNEGIDSFSDAIWWAVVTTTTVGYGDISPVTFGGRMIAIVLMFTGIGLIGSVTASVAAHFTQVLHHEKEGTCDEDRIRRQLVETAMGQLERIDELSPAEYDSLLHLLHHLRERQPPSEAFPVTTTPPHRNHGIGE</sequence>
<evidence type="ECO:0000256" key="9">
    <source>
        <dbReference type="SAM" id="Phobius"/>
    </source>
</evidence>
<evidence type="ECO:0000313" key="12">
    <source>
        <dbReference type="Proteomes" id="UP001595843"/>
    </source>
</evidence>
<dbReference type="Proteomes" id="UP001595843">
    <property type="component" value="Unassembled WGS sequence"/>
</dbReference>
<feature type="region of interest" description="Disordered" evidence="8">
    <location>
        <begin position="269"/>
        <end position="289"/>
    </location>
</feature>
<evidence type="ECO:0000256" key="4">
    <source>
        <dbReference type="ARBA" id="ARBA00022989"/>
    </source>
</evidence>
<feature type="transmembrane region" description="Helical" evidence="9">
    <location>
        <begin position="20"/>
        <end position="36"/>
    </location>
</feature>
<keyword evidence="12" id="KW-1185">Reference proteome</keyword>
<comment type="subcellular location">
    <subcellularLocation>
        <location evidence="1">Membrane</location>
        <topology evidence="1">Multi-pass membrane protein</topology>
    </subcellularLocation>
</comment>
<accession>A0ABV8JF24</accession>
<dbReference type="RefSeq" id="WP_380705333.1">
    <property type="nucleotide sequence ID" value="NZ_JBHSAP010000015.1"/>
</dbReference>
<evidence type="ECO:0000256" key="6">
    <source>
        <dbReference type="ARBA" id="ARBA00023136"/>
    </source>
</evidence>
<evidence type="ECO:0000313" key="11">
    <source>
        <dbReference type="EMBL" id="MFC4077522.1"/>
    </source>
</evidence>
<protein>
    <submittedName>
        <fullName evidence="11">Potassium channel family protein</fullName>
    </submittedName>
</protein>